<feature type="compositionally biased region" description="Low complexity" evidence="12">
    <location>
        <begin position="886"/>
        <end position="908"/>
    </location>
</feature>
<name>A0AAV2HS78_LYMST</name>
<feature type="compositionally biased region" description="Polar residues" evidence="12">
    <location>
        <begin position="377"/>
        <end position="389"/>
    </location>
</feature>
<evidence type="ECO:0000259" key="13">
    <source>
        <dbReference type="PROSITE" id="PS50053"/>
    </source>
</evidence>
<dbReference type="GO" id="GO:0071818">
    <property type="term" value="C:BAT3 complex"/>
    <property type="evidence" value="ECO:0007669"/>
    <property type="project" value="TreeGrafter"/>
</dbReference>
<dbReference type="PROSITE" id="PS50053">
    <property type="entry name" value="UBIQUITIN_2"/>
    <property type="match status" value="1"/>
</dbReference>
<feature type="region of interest" description="Disordered" evidence="12">
    <location>
        <begin position="880"/>
        <end position="916"/>
    </location>
</feature>
<dbReference type="GO" id="GO:0005576">
    <property type="term" value="C:extracellular region"/>
    <property type="evidence" value="ECO:0007669"/>
    <property type="project" value="UniProtKB-SubCell"/>
</dbReference>
<evidence type="ECO:0000313" key="14">
    <source>
        <dbReference type="EMBL" id="CAL1536400.1"/>
    </source>
</evidence>
<dbReference type="EMBL" id="CAXITT010000228">
    <property type="protein sequence ID" value="CAL1536400.1"/>
    <property type="molecule type" value="Genomic_DNA"/>
</dbReference>
<feature type="region of interest" description="Disordered" evidence="12">
    <location>
        <begin position="1418"/>
        <end position="1438"/>
    </location>
</feature>
<dbReference type="FunFam" id="3.10.20.90:FF:000154">
    <property type="entry name" value="Large proline-rich protein BAG6"/>
    <property type="match status" value="1"/>
</dbReference>
<keyword evidence="4" id="KW-0813">Transport</keyword>
<evidence type="ECO:0000256" key="6">
    <source>
        <dbReference type="ARBA" id="ARBA00022525"/>
    </source>
</evidence>
<accession>A0AAV2HS78</accession>
<feature type="region of interest" description="Disordered" evidence="12">
    <location>
        <begin position="354"/>
        <end position="389"/>
    </location>
</feature>
<dbReference type="PANTHER" id="PTHR15204">
    <property type="entry name" value="LARGE PROLINE-RICH PROTEIN BAG6"/>
    <property type="match status" value="1"/>
</dbReference>
<dbReference type="GO" id="GO:0005634">
    <property type="term" value="C:nucleus"/>
    <property type="evidence" value="ECO:0007669"/>
    <property type="project" value="UniProtKB-SubCell"/>
</dbReference>
<evidence type="ECO:0000256" key="1">
    <source>
        <dbReference type="ARBA" id="ARBA00004123"/>
    </source>
</evidence>
<dbReference type="GO" id="GO:0006325">
    <property type="term" value="P:chromatin organization"/>
    <property type="evidence" value="ECO:0007669"/>
    <property type="project" value="UniProtKB-KW"/>
</dbReference>
<feature type="compositionally biased region" description="Low complexity" evidence="12">
    <location>
        <begin position="1202"/>
        <end position="1213"/>
    </location>
</feature>
<comment type="caution">
    <text evidence="14">The sequence shown here is derived from an EMBL/GenBank/DDBJ whole genome shotgun (WGS) entry which is preliminary data.</text>
</comment>
<dbReference type="PANTHER" id="PTHR15204:SF0">
    <property type="entry name" value="LARGE PROLINE-RICH PROTEIN BAG6"/>
    <property type="match status" value="1"/>
</dbReference>
<dbReference type="Proteomes" id="UP001497497">
    <property type="component" value="Unassembled WGS sequence"/>
</dbReference>
<dbReference type="InterPro" id="IPR048926">
    <property type="entry name" value="Bag6_BAGS"/>
</dbReference>
<evidence type="ECO:0000256" key="12">
    <source>
        <dbReference type="SAM" id="MobiDB-lite"/>
    </source>
</evidence>
<feature type="region of interest" description="Disordered" evidence="12">
    <location>
        <begin position="82"/>
        <end position="108"/>
    </location>
</feature>
<keyword evidence="10" id="KW-0539">Nucleus</keyword>
<evidence type="ECO:0000256" key="2">
    <source>
        <dbReference type="ARBA" id="ARBA00004514"/>
    </source>
</evidence>
<evidence type="ECO:0000256" key="4">
    <source>
        <dbReference type="ARBA" id="ARBA00022448"/>
    </source>
</evidence>
<feature type="compositionally biased region" description="Low complexity" evidence="12">
    <location>
        <begin position="167"/>
        <end position="176"/>
    </location>
</feature>
<gene>
    <name evidence="14" type="ORF">GSLYS_00010313001</name>
</gene>
<keyword evidence="7" id="KW-0053">Apoptosis</keyword>
<proteinExistence type="predicted"/>
<dbReference type="CDD" id="cd01809">
    <property type="entry name" value="Ubl_BAG6"/>
    <property type="match status" value="1"/>
</dbReference>
<feature type="region of interest" description="Disordered" evidence="12">
    <location>
        <begin position="1190"/>
        <end position="1305"/>
    </location>
</feature>
<keyword evidence="6" id="KW-0964">Secreted</keyword>
<feature type="compositionally biased region" description="Polar residues" evidence="12">
    <location>
        <begin position="1271"/>
        <end position="1302"/>
    </location>
</feature>
<evidence type="ECO:0000256" key="7">
    <source>
        <dbReference type="ARBA" id="ARBA00022703"/>
    </source>
</evidence>
<dbReference type="GO" id="GO:0006915">
    <property type="term" value="P:apoptotic process"/>
    <property type="evidence" value="ECO:0007669"/>
    <property type="project" value="UniProtKB-KW"/>
</dbReference>
<dbReference type="GO" id="GO:0036503">
    <property type="term" value="P:ERAD pathway"/>
    <property type="evidence" value="ECO:0007669"/>
    <property type="project" value="TreeGrafter"/>
</dbReference>
<dbReference type="GO" id="GO:0051787">
    <property type="term" value="F:misfolded protein binding"/>
    <property type="evidence" value="ECO:0007669"/>
    <property type="project" value="TreeGrafter"/>
</dbReference>
<feature type="region of interest" description="Disordered" evidence="12">
    <location>
        <begin position="165"/>
        <end position="240"/>
    </location>
</feature>
<dbReference type="SUPFAM" id="SSF54236">
    <property type="entry name" value="Ubiquitin-like"/>
    <property type="match status" value="1"/>
</dbReference>
<comment type="subcellular location">
    <subcellularLocation>
        <location evidence="2">Cytoplasm</location>
        <location evidence="2">Cytosol</location>
    </subcellularLocation>
    <subcellularLocation>
        <location evidence="1">Nucleus</location>
    </subcellularLocation>
    <subcellularLocation>
        <location evidence="3">Secreted</location>
        <location evidence="3">Extracellular exosome</location>
    </subcellularLocation>
</comment>
<evidence type="ECO:0000256" key="9">
    <source>
        <dbReference type="ARBA" id="ARBA00023186"/>
    </source>
</evidence>
<feature type="compositionally biased region" description="Low complexity" evidence="12">
    <location>
        <begin position="543"/>
        <end position="566"/>
    </location>
</feature>
<sequence>MAAESSSGAMIDITVKTLDGQNRTFTVPENINVRQFKEKISGSIEISADTQRLIFQGRVMQDEKVLKDYDIHGKVIHLVQRAPPSTLSGSGSTTSTSSTTAPSGRPTAHLDANLFDVQIHLGRVSSSTPSSREARARIRQADFNLGLINDVISLIERSQNILEEEGAAAGSSSTSARPNLLGAEDHTTTSTRPSRTCEVPTRTVTVEDLPEDGMDTSTAPSTGRPEPEGSSTQQQRASDNEGNFMASELADFLDRVLSTNQRMVPHIRRYRDYLRNEDSQLSSTLDAQNAQDLVSRVNEALHAMSHMLHSLSDVSVDMNTSVPRQATAIPPTPFSIPGTTSMAIPIHMNVRARQNGNGNRQRPQDQQSSPPTPAGSGATTQNFSGGTTTVHNLGATATIPGLGQFPVSPVNLCLNICPSLIYDSYNCISFLLVSYRNTVNFLYFLLQMPQSIPLPHNLTTTSDSTVMVEVFPTGMTVVTQEVVEDDSNKEDKRTIDLNLSILNFSDDGGPANITVVAASANLDANSAASTPSSTAPPPPPSTPRTTETPQFTTTTSSSSTSTFTFSPTTSVNIGGVPTSIGIAQLPNLPGLPPGMLQNILGSILNSHGVRPGQPVQVNVQQTTTSPGASPRQQSSIAIREMLKAWETVASYIEKHHPNKEVAIRATNLFNDNAVTHFPDAALQTSSQDGLTDATTSTTSVPHHLSNVATNTPGNFESFSPTGNASTNATVTSSVNVSVGRDIGSLRSSSIGTRTDPNIGTNSRSTNTPRPHFHIQRSVSSIPIRATVPLTMPPHTRPVMPGISRPQGPGSLLARGGYVDPYLPCASNHYNSPTARAAYRNQNQGRGGQQQAQQVPNLSTMVSGMVGDLIEQVGQAAQQALNNGNRTSASTTSTSTSSTSSTPATTTTTGGRENQPINMLNPMDMFSSIMSSAGLVGGQVGPIPFDLGSMLGNLINPRQAPQGSEGVPGAANTLAQLFTSLRHGNSDGNTETNVIVGLIEAVAPHMGLTDLFSLVTGNTQVLSRLRGPLRDFVRSKVIQYGSVERVVQVTLDDMNPEIQHMESLVEVRNGVDMAASVRNCLQAHLTTMFSTVGFLHSFTDVPQEDFGRQLYSLWMKMMAETIGLCVYCICDGQTGFSNMVHRYMPRMTQDMNPAITSWMTTSLQDILGTFHHNHPVPESDIMRFVVISPTSSGAHGHVKRDTTSTPVSKTSPKSNSLSNRVTRGAEGSQRSSASPMEVGDSPSPQPPRAKVARTIPEDELETNEIYLDAQESLVNQPTPRARPNTMTSGSRTGVSPRTLSNGRNSDDWHTVIPQDWIPVINQDIVRQQEQRTQPPLSDAYLQGLPAKRRRMMTLEHAGEMANMPVYFPDSIARAARAVGVEPISSEENLKQEAADNHELQVELEREVTAVLAARISSDSDFNSERFPNSNEYFHKSKQH</sequence>
<feature type="compositionally biased region" description="Polar residues" evidence="12">
    <location>
        <begin position="745"/>
        <end position="768"/>
    </location>
</feature>
<keyword evidence="5" id="KW-0963">Cytoplasm</keyword>
<organism evidence="14 15">
    <name type="scientific">Lymnaea stagnalis</name>
    <name type="common">Great pond snail</name>
    <name type="synonym">Helix stagnalis</name>
    <dbReference type="NCBI Taxonomy" id="6523"/>
    <lineage>
        <taxon>Eukaryota</taxon>
        <taxon>Metazoa</taxon>
        <taxon>Spiralia</taxon>
        <taxon>Lophotrochozoa</taxon>
        <taxon>Mollusca</taxon>
        <taxon>Gastropoda</taxon>
        <taxon>Heterobranchia</taxon>
        <taxon>Euthyneura</taxon>
        <taxon>Panpulmonata</taxon>
        <taxon>Hygrophila</taxon>
        <taxon>Lymnaeoidea</taxon>
        <taxon>Lymnaeidae</taxon>
        <taxon>Lymnaea</taxon>
    </lineage>
</organism>
<dbReference type="SMART" id="SM00213">
    <property type="entry name" value="UBQ"/>
    <property type="match status" value="1"/>
</dbReference>
<dbReference type="Pfam" id="PF00240">
    <property type="entry name" value="ubiquitin"/>
    <property type="match status" value="1"/>
</dbReference>
<dbReference type="Pfam" id="PF12057">
    <property type="entry name" value="BAG6"/>
    <property type="match status" value="1"/>
</dbReference>
<evidence type="ECO:0000256" key="10">
    <source>
        <dbReference type="ARBA" id="ARBA00023242"/>
    </source>
</evidence>
<keyword evidence="8" id="KW-0156">Chromatin regulator</keyword>
<dbReference type="Pfam" id="PF20960">
    <property type="entry name" value="Bag6_BAGS"/>
    <property type="match status" value="1"/>
</dbReference>
<feature type="region of interest" description="Disordered" evidence="12">
    <location>
        <begin position="526"/>
        <end position="566"/>
    </location>
</feature>
<feature type="region of interest" description="Disordered" evidence="12">
    <location>
        <begin position="745"/>
        <end position="771"/>
    </location>
</feature>
<reference evidence="14 15" key="1">
    <citation type="submission" date="2024-04" db="EMBL/GenBank/DDBJ databases">
        <authorList>
            <consortium name="Genoscope - CEA"/>
            <person name="William W."/>
        </authorList>
    </citation>
    <scope>NUCLEOTIDE SEQUENCE [LARGE SCALE GENOMIC DNA]</scope>
</reference>
<dbReference type="Gene3D" id="3.10.20.90">
    <property type="entry name" value="Phosphatidylinositol 3-kinase Catalytic Subunit, Chain A, domain 1"/>
    <property type="match status" value="1"/>
</dbReference>
<evidence type="ECO:0000256" key="8">
    <source>
        <dbReference type="ARBA" id="ARBA00022853"/>
    </source>
</evidence>
<evidence type="ECO:0000256" key="3">
    <source>
        <dbReference type="ARBA" id="ARBA00004550"/>
    </source>
</evidence>
<feature type="compositionally biased region" description="Low complexity" evidence="12">
    <location>
        <begin position="354"/>
        <end position="369"/>
    </location>
</feature>
<dbReference type="InterPro" id="IPR000626">
    <property type="entry name" value="Ubiquitin-like_dom"/>
</dbReference>
<evidence type="ECO:0000256" key="5">
    <source>
        <dbReference type="ARBA" id="ARBA00022490"/>
    </source>
</evidence>
<feature type="compositionally biased region" description="Low complexity" evidence="12">
    <location>
        <begin position="82"/>
        <end position="107"/>
    </location>
</feature>
<evidence type="ECO:0000313" key="15">
    <source>
        <dbReference type="Proteomes" id="UP001497497"/>
    </source>
</evidence>
<dbReference type="GO" id="GO:0031593">
    <property type="term" value="F:polyubiquitin modification-dependent protein binding"/>
    <property type="evidence" value="ECO:0007669"/>
    <property type="project" value="TreeGrafter"/>
</dbReference>
<keyword evidence="15" id="KW-1185">Reference proteome</keyword>
<dbReference type="InterPro" id="IPR021925">
    <property type="entry name" value="BAG6"/>
</dbReference>
<dbReference type="InterPro" id="IPR029071">
    <property type="entry name" value="Ubiquitin-like_domsf"/>
</dbReference>
<feature type="compositionally biased region" description="Polar residues" evidence="12">
    <location>
        <begin position="1418"/>
        <end position="1430"/>
    </location>
</feature>
<feature type="compositionally biased region" description="Polar residues" evidence="12">
    <location>
        <begin position="229"/>
        <end position="240"/>
    </location>
</feature>
<feature type="domain" description="Ubiquitin-like" evidence="13">
    <location>
        <begin position="11"/>
        <end position="71"/>
    </location>
</feature>
<protein>
    <recommendedName>
        <fullName evidence="11">BCL2-associated athanogene 6</fullName>
    </recommendedName>
</protein>
<evidence type="ECO:0000256" key="11">
    <source>
        <dbReference type="ARBA" id="ARBA00030033"/>
    </source>
</evidence>
<keyword evidence="9" id="KW-0143">Chaperone</keyword>